<feature type="compositionally biased region" description="Basic and acidic residues" evidence="1">
    <location>
        <begin position="30"/>
        <end position="44"/>
    </location>
</feature>
<evidence type="ECO:0000256" key="2">
    <source>
        <dbReference type="SAM" id="Phobius"/>
    </source>
</evidence>
<organism evidence="3 4">
    <name type="scientific">Lentihominibacter faecis</name>
    <dbReference type="NCBI Taxonomy" id="2764712"/>
    <lineage>
        <taxon>Bacteria</taxon>
        <taxon>Bacillati</taxon>
        <taxon>Bacillota</taxon>
        <taxon>Clostridia</taxon>
        <taxon>Peptostreptococcales</taxon>
        <taxon>Anaerovoracaceae</taxon>
        <taxon>Lentihominibacter</taxon>
    </lineage>
</organism>
<dbReference type="RefSeq" id="WP_177265714.1">
    <property type="nucleotide sequence ID" value="NZ_JACRWC010000086.1"/>
</dbReference>
<evidence type="ECO:0000313" key="4">
    <source>
        <dbReference type="Proteomes" id="UP000644115"/>
    </source>
</evidence>
<dbReference type="AlphaFoldDB" id="A0A923SLW5"/>
<feature type="compositionally biased region" description="Basic residues" evidence="1">
    <location>
        <begin position="1"/>
        <end position="14"/>
    </location>
</feature>
<dbReference type="EMBL" id="JACRWC010000086">
    <property type="protein sequence ID" value="MBC5999694.1"/>
    <property type="molecule type" value="Genomic_DNA"/>
</dbReference>
<comment type="caution">
    <text evidence="3">The sequence shown here is derived from an EMBL/GenBank/DDBJ whole genome shotgun (WGS) entry which is preliminary data.</text>
</comment>
<keyword evidence="2" id="KW-0472">Membrane</keyword>
<feature type="region of interest" description="Disordered" evidence="1">
    <location>
        <begin position="1"/>
        <end position="20"/>
    </location>
</feature>
<keyword evidence="4" id="KW-1185">Reference proteome</keyword>
<reference evidence="3" key="1">
    <citation type="submission" date="2020-08" db="EMBL/GenBank/DDBJ databases">
        <authorList>
            <person name="Liu C."/>
            <person name="Sun Q."/>
        </authorList>
    </citation>
    <scope>NUCLEOTIDE SEQUENCE</scope>
    <source>
        <strain evidence="3">BX16</strain>
    </source>
</reference>
<feature type="transmembrane region" description="Helical" evidence="2">
    <location>
        <begin position="57"/>
        <end position="75"/>
    </location>
</feature>
<keyword evidence="2" id="KW-1133">Transmembrane helix</keyword>
<dbReference type="Proteomes" id="UP000644115">
    <property type="component" value="Unassembled WGS sequence"/>
</dbReference>
<feature type="region of interest" description="Disordered" evidence="1">
    <location>
        <begin position="30"/>
        <end position="49"/>
    </location>
</feature>
<protein>
    <submittedName>
        <fullName evidence="3">Uncharacterized protein</fullName>
    </submittedName>
</protein>
<proteinExistence type="predicted"/>
<sequence length="76" mass="9011">MGEKKPKKKRQVRNKTKDVLADYYRTNMEYDRENRRRQEEEGVKPKGLKNLNSTEKTYVIVIVLALIGIVIKYVIL</sequence>
<keyword evidence="2" id="KW-0812">Transmembrane</keyword>
<evidence type="ECO:0000313" key="3">
    <source>
        <dbReference type="EMBL" id="MBC5999694.1"/>
    </source>
</evidence>
<evidence type="ECO:0000256" key="1">
    <source>
        <dbReference type="SAM" id="MobiDB-lite"/>
    </source>
</evidence>
<name>A0A923SLW5_9FIRM</name>
<accession>A0A923SLW5</accession>
<gene>
    <name evidence="3" type="ORF">H8876_06740</name>
</gene>